<organism evidence="2 3">
    <name type="scientific">Acrobeloides nanus</name>
    <dbReference type="NCBI Taxonomy" id="290746"/>
    <lineage>
        <taxon>Eukaryota</taxon>
        <taxon>Metazoa</taxon>
        <taxon>Ecdysozoa</taxon>
        <taxon>Nematoda</taxon>
        <taxon>Chromadorea</taxon>
        <taxon>Rhabditida</taxon>
        <taxon>Tylenchina</taxon>
        <taxon>Cephalobomorpha</taxon>
        <taxon>Cephaloboidea</taxon>
        <taxon>Cephalobidae</taxon>
        <taxon>Acrobeloides</taxon>
    </lineage>
</organism>
<feature type="signal peptide" evidence="1">
    <location>
        <begin position="1"/>
        <end position="18"/>
    </location>
</feature>
<dbReference type="GO" id="GO:0004623">
    <property type="term" value="F:phospholipase A2 activity"/>
    <property type="evidence" value="ECO:0007669"/>
    <property type="project" value="InterPro"/>
</dbReference>
<feature type="chain" id="PRO_5036859318" evidence="1">
    <location>
        <begin position="19"/>
        <end position="97"/>
    </location>
</feature>
<evidence type="ECO:0000313" key="3">
    <source>
        <dbReference type="WBParaSite" id="ACRNAN_Path_1616.g6286.t1"/>
    </source>
</evidence>
<protein>
    <submittedName>
        <fullName evidence="3">Uncharacterized protein</fullName>
    </submittedName>
</protein>
<accession>A0A914C3S8</accession>
<keyword evidence="1" id="KW-0732">Signal</keyword>
<evidence type="ECO:0000256" key="1">
    <source>
        <dbReference type="SAM" id="SignalP"/>
    </source>
</evidence>
<dbReference type="GO" id="GO:0006644">
    <property type="term" value="P:phospholipid metabolic process"/>
    <property type="evidence" value="ECO:0007669"/>
    <property type="project" value="InterPro"/>
</dbReference>
<dbReference type="WBParaSite" id="ACRNAN_Path_1616.g6286.t1">
    <property type="protein sequence ID" value="ACRNAN_Path_1616.g6286.t1"/>
    <property type="gene ID" value="ACRNAN_Path_1616.g6286"/>
</dbReference>
<dbReference type="SUPFAM" id="SSF48619">
    <property type="entry name" value="Phospholipase A2, PLA2"/>
    <property type="match status" value="1"/>
</dbReference>
<reference evidence="3" key="1">
    <citation type="submission" date="2022-11" db="UniProtKB">
        <authorList>
            <consortium name="WormBaseParasite"/>
        </authorList>
    </citation>
    <scope>IDENTIFICATION</scope>
</reference>
<proteinExistence type="predicted"/>
<keyword evidence="2" id="KW-1185">Reference proteome</keyword>
<dbReference type="AlphaFoldDB" id="A0A914C3S8"/>
<name>A0A914C3S8_9BILA</name>
<dbReference type="GO" id="GO:0050482">
    <property type="term" value="P:arachidonate secretion"/>
    <property type="evidence" value="ECO:0007669"/>
    <property type="project" value="InterPro"/>
</dbReference>
<sequence>MFKPFFIFSLIFISVVNAGWYWGNHCGREARNRNAPIQDAFDAACYQHDRCQESGTPDWLCSVQVGMAMTQASAMTGQPIPSQILSGFAAEHGRKRK</sequence>
<dbReference type="Proteomes" id="UP000887540">
    <property type="component" value="Unplaced"/>
</dbReference>
<evidence type="ECO:0000313" key="2">
    <source>
        <dbReference type="Proteomes" id="UP000887540"/>
    </source>
</evidence>
<dbReference type="InterPro" id="IPR036444">
    <property type="entry name" value="PLipase_A2_dom_sf"/>
</dbReference>
<dbReference type="Gene3D" id="1.20.90.10">
    <property type="entry name" value="Phospholipase A2 domain"/>
    <property type="match status" value="1"/>
</dbReference>